<proteinExistence type="predicted"/>
<gene>
    <name evidence="4" type="ORF">MHPYR_390056</name>
</gene>
<feature type="chain" id="PRO_5012734821" description="Mannan-binding protein" evidence="1">
    <location>
        <begin position="23"/>
        <end position="258"/>
    </location>
</feature>
<sequence length="258" mass="27954">MRFRLFGALAVASLIAAPVADASAPDFCTGLGADWDGQYCHTAVPSERKAVRDIRVAVPGDLIDNPVTGPTIRDYLTQLVNNWRSVGVHMVADSFGEENFQLLQRGDVLSVVFHEDYHADGPKPNNAFRTFTWDMARGVRLGLADVLKPGVDFGAIASLGQPFIEDALNQAPPAHQPGTYPFIVDRWGPDKVYSGGYKAWALSGDELILYMPDYPVGHDTPINYTPGVMQWSMDGGTVQAHIPLAALSSVLRPQFGGA</sequence>
<dbReference type="Pfam" id="PF11738">
    <property type="entry name" value="DUF3298"/>
    <property type="match status" value="1"/>
</dbReference>
<name>A0A1Y5PHR5_9MYCO</name>
<evidence type="ECO:0000259" key="2">
    <source>
        <dbReference type="Pfam" id="PF11738"/>
    </source>
</evidence>
<reference evidence="4" key="1">
    <citation type="submission" date="2016-03" db="EMBL/GenBank/DDBJ databases">
        <authorList>
            <person name="Ploux O."/>
        </authorList>
    </citation>
    <scope>NUCLEOTIDE SEQUENCE</scope>
    <source>
        <strain evidence="4">UC10</strain>
    </source>
</reference>
<keyword evidence="1" id="KW-0732">Signal</keyword>
<dbReference type="Pfam" id="PF12151">
    <property type="entry name" value="MVL"/>
    <property type="match status" value="1"/>
</dbReference>
<evidence type="ECO:0000313" key="4">
    <source>
        <dbReference type="EMBL" id="SBS76990.1"/>
    </source>
</evidence>
<accession>A0A1Y5PHR5</accession>
<feature type="domain" description="DUF3298" evidence="2">
    <location>
        <begin position="145"/>
        <end position="244"/>
    </location>
</feature>
<organism evidence="4">
    <name type="scientific">uncultured Mycobacterium sp</name>
    <dbReference type="NCBI Taxonomy" id="171292"/>
    <lineage>
        <taxon>Bacteria</taxon>
        <taxon>Bacillati</taxon>
        <taxon>Actinomycetota</taxon>
        <taxon>Actinomycetes</taxon>
        <taxon>Mycobacteriales</taxon>
        <taxon>Mycobacteriaceae</taxon>
        <taxon>Mycobacterium</taxon>
        <taxon>environmental samples</taxon>
    </lineage>
</organism>
<dbReference type="InterPro" id="IPR021992">
    <property type="entry name" value="MVL"/>
</dbReference>
<dbReference type="AlphaFoldDB" id="A0A1Y5PHR5"/>
<feature type="domain" description="Mannan-binding protein" evidence="3">
    <location>
        <begin position="18"/>
        <end position="54"/>
    </location>
</feature>
<dbReference type="InterPro" id="IPR021729">
    <property type="entry name" value="DUF3298"/>
</dbReference>
<evidence type="ECO:0008006" key="5">
    <source>
        <dbReference type="Google" id="ProtNLM"/>
    </source>
</evidence>
<dbReference type="EMBL" id="FLQS01000033">
    <property type="protein sequence ID" value="SBS76990.1"/>
    <property type="molecule type" value="Genomic_DNA"/>
</dbReference>
<feature type="signal peptide" evidence="1">
    <location>
        <begin position="1"/>
        <end position="22"/>
    </location>
</feature>
<evidence type="ECO:0000259" key="3">
    <source>
        <dbReference type="Pfam" id="PF12151"/>
    </source>
</evidence>
<evidence type="ECO:0000256" key="1">
    <source>
        <dbReference type="SAM" id="SignalP"/>
    </source>
</evidence>
<protein>
    <recommendedName>
        <fullName evidence="5">Mannan-binding protein</fullName>
    </recommendedName>
</protein>